<dbReference type="EMBL" id="CM047587">
    <property type="protein sequence ID" value="KAI9908754.1"/>
    <property type="molecule type" value="Genomic_DNA"/>
</dbReference>
<gene>
    <name evidence="1" type="ORF">PsorP6_004001</name>
</gene>
<evidence type="ECO:0000313" key="1">
    <source>
        <dbReference type="EMBL" id="KAI9908754.1"/>
    </source>
</evidence>
<sequence>MTMKVDELENALEGNKQNLHPREVKKAKEAFVKKRLRCKRDQADESERNTILKTLMLKVSDFALVLVEVELVVEAMQISGVRHRKKCSWRKLRTRFRA</sequence>
<dbReference type="Proteomes" id="UP001163321">
    <property type="component" value="Chromosome 8"/>
</dbReference>
<reference evidence="1 2" key="1">
    <citation type="journal article" date="2022" name="bioRxiv">
        <title>The genome of the oomycete Peronosclerospora sorghi, a cosmopolitan pathogen of maize and sorghum, is inflated with dispersed pseudogenes.</title>
        <authorList>
            <person name="Fletcher K."/>
            <person name="Martin F."/>
            <person name="Isakeit T."/>
            <person name="Cavanaugh K."/>
            <person name="Magill C."/>
            <person name="Michelmore R."/>
        </authorList>
    </citation>
    <scope>NUCLEOTIDE SEQUENCE [LARGE SCALE GENOMIC DNA]</scope>
    <source>
        <strain evidence="1">P6</strain>
    </source>
</reference>
<accession>A0ACC0VQK5</accession>
<name>A0ACC0VQK5_9STRA</name>
<proteinExistence type="predicted"/>
<comment type="caution">
    <text evidence="1">The sequence shown here is derived from an EMBL/GenBank/DDBJ whole genome shotgun (WGS) entry which is preliminary data.</text>
</comment>
<protein>
    <submittedName>
        <fullName evidence="1">Uncharacterized protein</fullName>
    </submittedName>
</protein>
<keyword evidence="2" id="KW-1185">Reference proteome</keyword>
<organism evidence="1 2">
    <name type="scientific">Peronosclerospora sorghi</name>
    <dbReference type="NCBI Taxonomy" id="230839"/>
    <lineage>
        <taxon>Eukaryota</taxon>
        <taxon>Sar</taxon>
        <taxon>Stramenopiles</taxon>
        <taxon>Oomycota</taxon>
        <taxon>Peronosporomycetes</taxon>
        <taxon>Peronosporales</taxon>
        <taxon>Peronosporaceae</taxon>
        <taxon>Peronosclerospora</taxon>
    </lineage>
</organism>
<evidence type="ECO:0000313" key="2">
    <source>
        <dbReference type="Proteomes" id="UP001163321"/>
    </source>
</evidence>